<organism evidence="2 3">
    <name type="scientific">Lolium multiflorum</name>
    <name type="common">Italian ryegrass</name>
    <name type="synonym">Lolium perenne subsp. multiflorum</name>
    <dbReference type="NCBI Taxonomy" id="4521"/>
    <lineage>
        <taxon>Eukaryota</taxon>
        <taxon>Viridiplantae</taxon>
        <taxon>Streptophyta</taxon>
        <taxon>Embryophyta</taxon>
        <taxon>Tracheophyta</taxon>
        <taxon>Spermatophyta</taxon>
        <taxon>Magnoliopsida</taxon>
        <taxon>Liliopsida</taxon>
        <taxon>Poales</taxon>
        <taxon>Poaceae</taxon>
        <taxon>BOP clade</taxon>
        <taxon>Pooideae</taxon>
        <taxon>Poodae</taxon>
        <taxon>Poeae</taxon>
        <taxon>Poeae Chloroplast Group 2 (Poeae type)</taxon>
        <taxon>Loliodinae</taxon>
        <taxon>Loliinae</taxon>
        <taxon>Lolium</taxon>
    </lineage>
</organism>
<dbReference type="InterPro" id="IPR036047">
    <property type="entry name" value="F-box-like_dom_sf"/>
</dbReference>
<reference evidence="2" key="1">
    <citation type="submission" date="2023-07" db="EMBL/GenBank/DDBJ databases">
        <title>A chromosome-level genome assembly of Lolium multiflorum.</title>
        <authorList>
            <person name="Chen Y."/>
            <person name="Copetti D."/>
            <person name="Kolliker R."/>
            <person name="Studer B."/>
        </authorList>
    </citation>
    <scope>NUCLEOTIDE SEQUENCE</scope>
    <source>
        <strain evidence="2">02402/16</strain>
        <tissue evidence="2">Leaf</tissue>
    </source>
</reference>
<accession>A0AAD8WPF7</accession>
<dbReference type="Gene3D" id="1.20.1280.50">
    <property type="match status" value="1"/>
</dbReference>
<gene>
    <name evidence="2" type="ORF">QYE76_058158</name>
</gene>
<name>A0AAD8WPF7_LOLMU</name>
<dbReference type="EMBL" id="JAUUTY010000003">
    <property type="protein sequence ID" value="KAK1669999.1"/>
    <property type="molecule type" value="Genomic_DNA"/>
</dbReference>
<sequence>MEDAAAMLPDDVVLEIFVHVKDAPAALFRCAMACKHWRGLIGDLSFLRRCWPDNSFVGFFTRERLDEKDTKGLVPAPGSALGRGLRALSSFVPALPAGAVPLVSRHGLLLVRLDSTPLVVQLAVCNLHVGTCHVLPPLSSRYLGTYQLEVNCYAVLSAADCRSDEHDDKGRHSSSFFKVIIISHHKVDYRYHLRTLSSHETSWNVRPDCFETTAVDYRTIGSFSDVAVRRGTARWFFGNWVDQRFYVAELDTRTEQVSLTKFSSPLSSVAGEYYDMNRHCLVLADGEVLSLLRINKENGPLVEIWGQQGGQQNLCATLEWHCIRTIKLEQPRKETQKRELRLLGEKCGTLLVTDSSNRVYTADLETGTMEMVLDWPHGRHVKPGGGSGARNLRFRCAPCVPLGSHKYGGVHSSSHPPSLSSGTCVRNASRRRRRLPSCSHRLPPARCRFSQLLAPLPAAHCLLPSCLRLLLAAERLLLAARCRLQAARRRLPAARHRLLPIHESLCSTGVPSSDCRCPLLARPPTRTPPLGAPTLSLRQPSAFPQGMELGPRSSFSDTAAPTLSAWRRLRPDEWRRRGQLALPRNDA</sequence>
<dbReference type="InterPro" id="IPR001810">
    <property type="entry name" value="F-box_dom"/>
</dbReference>
<dbReference type="Proteomes" id="UP001231189">
    <property type="component" value="Unassembled WGS sequence"/>
</dbReference>
<comment type="caution">
    <text evidence="2">The sequence shown here is derived from an EMBL/GenBank/DDBJ whole genome shotgun (WGS) entry which is preliminary data.</text>
</comment>
<protein>
    <recommendedName>
        <fullName evidence="1">F-box domain-containing protein</fullName>
    </recommendedName>
</protein>
<dbReference type="AlphaFoldDB" id="A0AAD8WPF7"/>
<dbReference type="PANTHER" id="PTHR35828:SF44">
    <property type="entry name" value="F-BOX DOMAIN-CONTAINING PROTEIN"/>
    <property type="match status" value="1"/>
</dbReference>
<dbReference type="SUPFAM" id="SSF81383">
    <property type="entry name" value="F-box domain"/>
    <property type="match status" value="1"/>
</dbReference>
<evidence type="ECO:0000259" key="1">
    <source>
        <dbReference type="Pfam" id="PF12937"/>
    </source>
</evidence>
<proteinExistence type="predicted"/>
<dbReference type="PANTHER" id="PTHR35828">
    <property type="entry name" value="OS08G0203800 PROTEIN-RELATED"/>
    <property type="match status" value="1"/>
</dbReference>
<dbReference type="Pfam" id="PF12937">
    <property type="entry name" value="F-box-like"/>
    <property type="match status" value="1"/>
</dbReference>
<keyword evidence="3" id="KW-1185">Reference proteome</keyword>
<feature type="domain" description="F-box" evidence="1">
    <location>
        <begin position="8"/>
        <end position="46"/>
    </location>
</feature>
<evidence type="ECO:0000313" key="2">
    <source>
        <dbReference type="EMBL" id="KAK1669999.1"/>
    </source>
</evidence>
<evidence type="ECO:0000313" key="3">
    <source>
        <dbReference type="Proteomes" id="UP001231189"/>
    </source>
</evidence>